<evidence type="ECO:0000313" key="3">
    <source>
        <dbReference type="Proteomes" id="UP001373159"/>
    </source>
</evidence>
<evidence type="ECO:0000256" key="1">
    <source>
        <dbReference type="SAM" id="MobiDB-lite"/>
    </source>
</evidence>
<proteinExistence type="predicted"/>
<gene>
    <name evidence="2" type="ORF">V8P97_00445</name>
</gene>
<feature type="region of interest" description="Disordered" evidence="1">
    <location>
        <begin position="40"/>
        <end position="114"/>
    </location>
</feature>
<dbReference type="EMBL" id="JBANBB010000001">
    <property type="protein sequence ID" value="MEK0305952.1"/>
    <property type="molecule type" value="Genomic_DNA"/>
</dbReference>
<reference evidence="2 3" key="1">
    <citation type="submission" date="2024-02" db="EMBL/GenBank/DDBJ databases">
        <title>Bifidobacterium honeyensis sp. nov., isolated from the comb honey.</title>
        <authorList>
            <person name="Liu W."/>
            <person name="Li Y."/>
        </authorList>
    </citation>
    <scope>NUCLEOTIDE SEQUENCE [LARGE SCALE GENOMIC DNA]</scope>
    <source>
        <strain evidence="2 3">IMAU50988</strain>
    </source>
</reference>
<feature type="region of interest" description="Disordered" evidence="1">
    <location>
        <begin position="1"/>
        <end position="22"/>
    </location>
</feature>
<comment type="caution">
    <text evidence="2">The sequence shown here is derived from an EMBL/GenBank/DDBJ whole genome shotgun (WGS) entry which is preliminary data.</text>
</comment>
<evidence type="ECO:0000313" key="2">
    <source>
        <dbReference type="EMBL" id="MEK0305952.1"/>
    </source>
</evidence>
<feature type="compositionally biased region" description="Basic and acidic residues" evidence="1">
    <location>
        <begin position="87"/>
        <end position="102"/>
    </location>
</feature>
<sequence length="198" mass="19920">MAKSGIEDEDAGRPAGPGRGTSCLTAVLVGLVAAGTLLTGCGGGQSKAKPMDDEFAGSKAESSKAPEDGGADSGPSGGEGTPTASPRDSRKAAAADTGKYRDGTYALTGTYGEEGSDHIDVDLELAGGSVKTVKVEGRTQSPVSRKHIDEFIKAVPGVVQGKPLKDLKVGKVAGASWTSDAFNKALDLARLEASAQEG</sequence>
<keyword evidence="3" id="KW-1185">Reference proteome</keyword>
<organism evidence="2 3">
    <name type="scientific">Bifidobacterium favimelis</name>
    <dbReference type="NCBI Taxonomy" id="3122979"/>
    <lineage>
        <taxon>Bacteria</taxon>
        <taxon>Bacillati</taxon>
        <taxon>Actinomycetota</taxon>
        <taxon>Actinomycetes</taxon>
        <taxon>Bifidobacteriales</taxon>
        <taxon>Bifidobacteriaceae</taxon>
        <taxon>Bifidobacterium</taxon>
    </lineage>
</organism>
<name>A0ABU8ZL29_9BIFI</name>
<feature type="compositionally biased region" description="Gly residues" evidence="1">
    <location>
        <begin position="71"/>
        <end position="80"/>
    </location>
</feature>
<dbReference type="RefSeq" id="WP_340468501.1">
    <property type="nucleotide sequence ID" value="NZ_JBANBB010000001.1"/>
</dbReference>
<protein>
    <submittedName>
        <fullName evidence="2">FMN-binding protein</fullName>
    </submittedName>
</protein>
<accession>A0ABU8ZL29</accession>
<dbReference type="Proteomes" id="UP001373159">
    <property type="component" value="Unassembled WGS sequence"/>
</dbReference>